<dbReference type="CDD" id="cd02511">
    <property type="entry name" value="Beta4Glucosyltransferase"/>
    <property type="match status" value="1"/>
</dbReference>
<evidence type="ECO:0000313" key="3">
    <source>
        <dbReference type="EMBL" id="HEN41894.1"/>
    </source>
</evidence>
<dbReference type="PANTHER" id="PTHR43630:SF2">
    <property type="entry name" value="GLYCOSYLTRANSFERASE"/>
    <property type="match status" value="1"/>
</dbReference>
<keyword evidence="3" id="KW-0808">Transferase</keyword>
<reference evidence="3" key="1">
    <citation type="journal article" date="2020" name="mSystems">
        <title>Genome- and Community-Level Interaction Insights into Carbon Utilization and Element Cycling Functions of Hydrothermarchaeota in Hydrothermal Sediment.</title>
        <authorList>
            <person name="Zhou Z."/>
            <person name="Liu Y."/>
            <person name="Xu W."/>
            <person name="Pan J."/>
            <person name="Luo Z.H."/>
            <person name="Li M."/>
        </authorList>
    </citation>
    <scope>NUCLEOTIDE SEQUENCE [LARGE SCALE GENOMIC DNA]</scope>
    <source>
        <strain evidence="3">SpSt-349</strain>
    </source>
</reference>
<dbReference type="SUPFAM" id="SSF53448">
    <property type="entry name" value="Nucleotide-diphospho-sugar transferases"/>
    <property type="match status" value="1"/>
</dbReference>
<gene>
    <name evidence="3" type="ORF">ENQ87_05890</name>
</gene>
<accession>A0A831U0J5</accession>
<dbReference type="GO" id="GO:0016740">
    <property type="term" value="F:transferase activity"/>
    <property type="evidence" value="ECO:0007669"/>
    <property type="project" value="UniProtKB-KW"/>
</dbReference>
<name>A0A831U0J5_GEOME</name>
<sequence length="261" mass="29464">MKRKLAGEDGVENGISVIMIVYNEESVIAATLESVLWADEIVVVDSGSTDRTPEICRSFPKVRFIYQPWDGFGKQKNFALKHASNPWVFSLDADESVSPALAAEIRRVINSAACDGYVVKRKNFYGAQWIRHSGWWPDEVLRLFRRNAGRFSDRPVHESVELTGKVGRLENPIEHRSFHSVADFIKKADSYSTLGAELMCQKGYRSSATKAFTHGVYTFFKTYILRLGFLDGRAGLLIAASNAAGVFYRYMKALEMQERES</sequence>
<protein>
    <submittedName>
        <fullName evidence="3">Glycosyltransferase family 2 protein</fullName>
    </submittedName>
</protein>
<comment type="caution">
    <text evidence="3">The sequence shown here is derived from an EMBL/GenBank/DDBJ whole genome shotgun (WGS) entry which is preliminary data.</text>
</comment>
<dbReference type="EMBL" id="DSOV01000022">
    <property type="protein sequence ID" value="HEN41894.1"/>
    <property type="molecule type" value="Genomic_DNA"/>
</dbReference>
<dbReference type="InterPro" id="IPR029044">
    <property type="entry name" value="Nucleotide-diphossugar_trans"/>
</dbReference>
<organism evidence="3">
    <name type="scientific">Geobacter metallireducens</name>
    <dbReference type="NCBI Taxonomy" id="28232"/>
    <lineage>
        <taxon>Bacteria</taxon>
        <taxon>Pseudomonadati</taxon>
        <taxon>Thermodesulfobacteriota</taxon>
        <taxon>Desulfuromonadia</taxon>
        <taxon>Geobacterales</taxon>
        <taxon>Geobacteraceae</taxon>
        <taxon>Geobacter</taxon>
    </lineage>
</organism>
<dbReference type="Pfam" id="PF00535">
    <property type="entry name" value="Glycos_transf_2"/>
    <property type="match status" value="1"/>
</dbReference>
<comment type="similarity">
    <text evidence="1">Belongs to the glycosyltransferase 2 family. WaaE/KdtX subfamily.</text>
</comment>
<evidence type="ECO:0000256" key="1">
    <source>
        <dbReference type="ARBA" id="ARBA00038494"/>
    </source>
</evidence>
<evidence type="ECO:0000259" key="2">
    <source>
        <dbReference type="Pfam" id="PF00535"/>
    </source>
</evidence>
<feature type="domain" description="Glycosyltransferase 2-like" evidence="2">
    <location>
        <begin position="16"/>
        <end position="139"/>
    </location>
</feature>
<proteinExistence type="inferred from homology"/>
<dbReference type="InterPro" id="IPR001173">
    <property type="entry name" value="Glyco_trans_2-like"/>
</dbReference>
<dbReference type="AlphaFoldDB" id="A0A831U0J5"/>
<dbReference type="Gene3D" id="3.90.550.10">
    <property type="entry name" value="Spore Coat Polysaccharide Biosynthesis Protein SpsA, Chain A"/>
    <property type="match status" value="1"/>
</dbReference>
<dbReference type="PANTHER" id="PTHR43630">
    <property type="entry name" value="POLY-BETA-1,6-N-ACETYL-D-GLUCOSAMINE SYNTHASE"/>
    <property type="match status" value="1"/>
</dbReference>